<protein>
    <recommendedName>
        <fullName evidence="4">Lipoprotein</fullName>
    </recommendedName>
</protein>
<dbReference type="RefSeq" id="WP_151674983.1">
    <property type="nucleotide sequence ID" value="NZ_BKCG01000008.1"/>
</dbReference>
<dbReference type="EMBL" id="BKCG01000008">
    <property type="protein sequence ID" value="GER60552.1"/>
    <property type="molecule type" value="Genomic_DNA"/>
</dbReference>
<evidence type="ECO:0000313" key="3">
    <source>
        <dbReference type="Proteomes" id="UP000326509"/>
    </source>
</evidence>
<sequence>MKFKNTLLLVILGSMLLAGCQTENLEVNENTVDLTTQIGISAKEQTPNQLFDSTSQGIYHGVVASKTSQLRGKIWVNLGNNTAYTATIELINGTTETFTGVQNVKATKQNRYTFSGANSSFTVVEGDTNEFEINDLQLFQENYHAYIIKSRSNKVAISYTGTFSDTTNPGFSGTWNILANGDLNPNNLSGTTISVVMVTFGNTMFTDTAMEQGSSSCLATPWIPIVNLLGLADEGVLAFNQQSNFNGTVNWDLGQSNLIFGIEYMNSSCSSVSGGTFSWTHETSGITRIGQILID</sequence>
<accession>A0A5J4J108</accession>
<proteinExistence type="predicted"/>
<gene>
    <name evidence="2" type="ORF">ULMA_26600</name>
</gene>
<feature type="signal peptide" evidence="1">
    <location>
        <begin position="1"/>
        <end position="20"/>
    </location>
</feature>
<name>A0A5J4J108_9FLAO</name>
<evidence type="ECO:0008006" key="4">
    <source>
        <dbReference type="Google" id="ProtNLM"/>
    </source>
</evidence>
<dbReference type="PROSITE" id="PS51257">
    <property type="entry name" value="PROKAR_LIPOPROTEIN"/>
    <property type="match status" value="1"/>
</dbReference>
<feature type="chain" id="PRO_5023850733" description="Lipoprotein" evidence="1">
    <location>
        <begin position="21"/>
        <end position="295"/>
    </location>
</feature>
<evidence type="ECO:0000256" key="1">
    <source>
        <dbReference type="SAM" id="SignalP"/>
    </source>
</evidence>
<reference evidence="2 3" key="1">
    <citation type="submission" date="2019-08" db="EMBL/GenBank/DDBJ databases">
        <title>Draft genome sequence of Ulvibacter marinus type strain NBRC 109484.</title>
        <authorList>
            <person name="Kawano K."/>
            <person name="Ushijima N."/>
            <person name="Kihara M."/>
            <person name="Itoh H."/>
        </authorList>
    </citation>
    <scope>NUCLEOTIDE SEQUENCE [LARGE SCALE GENOMIC DNA]</scope>
    <source>
        <strain evidence="2 3">NBRC 109484</strain>
    </source>
</reference>
<keyword evidence="1" id="KW-0732">Signal</keyword>
<dbReference type="AlphaFoldDB" id="A0A5J4J108"/>
<comment type="caution">
    <text evidence="2">The sequence shown here is derived from an EMBL/GenBank/DDBJ whole genome shotgun (WGS) entry which is preliminary data.</text>
</comment>
<dbReference type="OrthoDB" id="1448840at2"/>
<evidence type="ECO:0000313" key="2">
    <source>
        <dbReference type="EMBL" id="GER60552.1"/>
    </source>
</evidence>
<dbReference type="Proteomes" id="UP000326509">
    <property type="component" value="Unassembled WGS sequence"/>
</dbReference>
<organism evidence="2 3">
    <name type="scientific">Patiriisocius marinus</name>
    <dbReference type="NCBI Taxonomy" id="1397112"/>
    <lineage>
        <taxon>Bacteria</taxon>
        <taxon>Pseudomonadati</taxon>
        <taxon>Bacteroidota</taxon>
        <taxon>Flavobacteriia</taxon>
        <taxon>Flavobacteriales</taxon>
        <taxon>Flavobacteriaceae</taxon>
        <taxon>Patiriisocius</taxon>
    </lineage>
</organism>
<keyword evidence="3" id="KW-1185">Reference proteome</keyword>